<dbReference type="EMBL" id="LUUI01000088">
    <property type="protein sequence ID" value="OAI17376.1"/>
    <property type="molecule type" value="Genomic_DNA"/>
</dbReference>
<comment type="caution">
    <text evidence="2">The sequence shown here is derived from an EMBL/GenBank/DDBJ whole genome shotgun (WGS) entry which is preliminary data.</text>
</comment>
<feature type="transmembrane region" description="Helical" evidence="1">
    <location>
        <begin position="91"/>
        <end position="116"/>
    </location>
</feature>
<proteinExistence type="predicted"/>
<dbReference type="Proteomes" id="UP000078476">
    <property type="component" value="Unassembled WGS sequence"/>
</dbReference>
<feature type="transmembrane region" description="Helical" evidence="1">
    <location>
        <begin position="191"/>
        <end position="216"/>
    </location>
</feature>
<sequence>MPIKLFISLGGLIASAWAYLFYQSWQMTHLPMSQMWMPPSQLVAWPLPELLGVFAMWAIMMAAMMLPSVLPMLNAFNRYCLSDPKASPWYSLYFGGSYLAVWIGFSAILTAMQWLFHGLAWLSPMMENKHTYLAATIFIIAGVYQFSSFKNACLQHCRTPFGYILNEWRPGKIGALQMGFKHGLSCLGCCWAQMLIMFAVGVMNLTGMILITGLVCLEKTSLIDAKKLSYSSGSLFLLWGIYWLFARP</sequence>
<dbReference type="OrthoDB" id="980055at2"/>
<dbReference type="RefSeq" id="WP_066979978.1">
    <property type="nucleotide sequence ID" value="NZ_LUUI01000088.1"/>
</dbReference>
<keyword evidence="1" id="KW-0812">Transmembrane</keyword>
<dbReference type="AlphaFoldDB" id="A0A177NGZ6"/>
<evidence type="ECO:0000313" key="2">
    <source>
        <dbReference type="EMBL" id="OAI17376.1"/>
    </source>
</evidence>
<name>A0A177NGZ6_9GAMM</name>
<dbReference type="Pfam" id="PF09948">
    <property type="entry name" value="PpoB2"/>
    <property type="match status" value="1"/>
</dbReference>
<feature type="transmembrane region" description="Helical" evidence="1">
    <location>
        <begin position="228"/>
        <end position="245"/>
    </location>
</feature>
<protein>
    <recommendedName>
        <fullName evidence="4">Metal-binding protein</fullName>
    </recommendedName>
</protein>
<gene>
    <name evidence="2" type="ORF">A1359_06030</name>
</gene>
<keyword evidence="3" id="KW-1185">Reference proteome</keyword>
<evidence type="ECO:0008006" key="4">
    <source>
        <dbReference type="Google" id="ProtNLM"/>
    </source>
</evidence>
<accession>A0A177NGZ6</accession>
<dbReference type="STRING" id="980561.A1359_06030"/>
<feature type="transmembrane region" description="Helical" evidence="1">
    <location>
        <begin position="42"/>
        <end position="70"/>
    </location>
</feature>
<organism evidence="2 3">
    <name type="scientific">Methylomonas lenta</name>
    <dbReference type="NCBI Taxonomy" id="980561"/>
    <lineage>
        <taxon>Bacteria</taxon>
        <taxon>Pseudomonadati</taxon>
        <taxon>Pseudomonadota</taxon>
        <taxon>Gammaproteobacteria</taxon>
        <taxon>Methylococcales</taxon>
        <taxon>Methylococcaceae</taxon>
        <taxon>Methylomonas</taxon>
    </lineage>
</organism>
<reference evidence="2 3" key="1">
    <citation type="submission" date="2016-03" db="EMBL/GenBank/DDBJ databases">
        <authorList>
            <person name="Ploux O."/>
        </authorList>
    </citation>
    <scope>NUCLEOTIDE SEQUENCE [LARGE SCALE GENOMIC DNA]</scope>
    <source>
        <strain evidence="2 3">R-45370</strain>
    </source>
</reference>
<keyword evidence="1" id="KW-0472">Membrane</keyword>
<keyword evidence="1" id="KW-1133">Transmembrane helix</keyword>
<evidence type="ECO:0000313" key="3">
    <source>
        <dbReference type="Proteomes" id="UP000078476"/>
    </source>
</evidence>
<evidence type="ECO:0000256" key="1">
    <source>
        <dbReference type="SAM" id="Phobius"/>
    </source>
</evidence>
<dbReference type="InterPro" id="IPR018688">
    <property type="entry name" value="PpoB2-like"/>
</dbReference>